<protein>
    <submittedName>
        <fullName evidence="2">Uncharacterized protein</fullName>
    </submittedName>
</protein>
<evidence type="ECO:0000313" key="3">
    <source>
        <dbReference type="Proteomes" id="UP001066276"/>
    </source>
</evidence>
<proteinExistence type="predicted"/>
<evidence type="ECO:0000256" key="1">
    <source>
        <dbReference type="SAM" id="MobiDB-lite"/>
    </source>
</evidence>
<gene>
    <name evidence="2" type="ORF">NDU88_006752</name>
</gene>
<organism evidence="2 3">
    <name type="scientific">Pleurodeles waltl</name>
    <name type="common">Iberian ribbed newt</name>
    <dbReference type="NCBI Taxonomy" id="8319"/>
    <lineage>
        <taxon>Eukaryota</taxon>
        <taxon>Metazoa</taxon>
        <taxon>Chordata</taxon>
        <taxon>Craniata</taxon>
        <taxon>Vertebrata</taxon>
        <taxon>Euteleostomi</taxon>
        <taxon>Amphibia</taxon>
        <taxon>Batrachia</taxon>
        <taxon>Caudata</taxon>
        <taxon>Salamandroidea</taxon>
        <taxon>Salamandridae</taxon>
        <taxon>Pleurodelinae</taxon>
        <taxon>Pleurodeles</taxon>
    </lineage>
</organism>
<reference evidence="2" key="1">
    <citation type="journal article" date="2022" name="bioRxiv">
        <title>Sequencing and chromosome-scale assembly of the giantPleurodeles waltlgenome.</title>
        <authorList>
            <person name="Brown T."/>
            <person name="Elewa A."/>
            <person name="Iarovenko S."/>
            <person name="Subramanian E."/>
            <person name="Araus A.J."/>
            <person name="Petzold A."/>
            <person name="Susuki M."/>
            <person name="Suzuki K.-i.T."/>
            <person name="Hayashi T."/>
            <person name="Toyoda A."/>
            <person name="Oliveira C."/>
            <person name="Osipova E."/>
            <person name="Leigh N.D."/>
            <person name="Simon A."/>
            <person name="Yun M.H."/>
        </authorList>
    </citation>
    <scope>NUCLEOTIDE SEQUENCE</scope>
    <source>
        <strain evidence="2">20211129_DDA</strain>
        <tissue evidence="2">Liver</tissue>
    </source>
</reference>
<name>A0AAV7X2G7_PLEWA</name>
<dbReference type="AlphaFoldDB" id="A0AAV7X2G7"/>
<feature type="region of interest" description="Disordered" evidence="1">
    <location>
        <begin position="165"/>
        <end position="185"/>
    </location>
</feature>
<dbReference type="EMBL" id="JANPWB010000001">
    <property type="protein sequence ID" value="KAJ1219181.1"/>
    <property type="molecule type" value="Genomic_DNA"/>
</dbReference>
<evidence type="ECO:0000313" key="2">
    <source>
        <dbReference type="EMBL" id="KAJ1219181.1"/>
    </source>
</evidence>
<keyword evidence="3" id="KW-1185">Reference proteome</keyword>
<dbReference type="Proteomes" id="UP001066276">
    <property type="component" value="Chromosome 1_1"/>
</dbReference>
<sequence length="185" mass="20336">MKGATETLSPYLRSNKYYTGVPRVIYSARHRCTKHHTGDEDGRHPPVLRVSHLRKNGTAGATNCGSTVGVLPRQPLRVCVFWLRPSKRELGINKVLAVTMESRGGTKAATETALSVPAQQQISHRCAACYLQRATPVHQTSQQKSAKIRRAHVDPASLLSLAAGPRQDPYYSYHDCQSPRAPPTA</sequence>
<comment type="caution">
    <text evidence="2">The sequence shown here is derived from an EMBL/GenBank/DDBJ whole genome shotgun (WGS) entry which is preliminary data.</text>
</comment>
<accession>A0AAV7X2G7</accession>